<proteinExistence type="predicted"/>
<name>A0A0F9LIG9_9ZZZZ</name>
<sequence>AQLLAAGVKVRDEESGSDKVSGAGQGTKLSDFDEIEASYVAGTLIGGRKAYEAAMEARDKGR</sequence>
<feature type="non-terminal residue" evidence="1">
    <location>
        <position position="1"/>
    </location>
</feature>
<dbReference type="EMBL" id="LAZR01007178">
    <property type="protein sequence ID" value="KKM86941.1"/>
    <property type="molecule type" value="Genomic_DNA"/>
</dbReference>
<comment type="caution">
    <text evidence="1">The sequence shown here is derived from an EMBL/GenBank/DDBJ whole genome shotgun (WGS) entry which is preliminary data.</text>
</comment>
<protein>
    <submittedName>
        <fullName evidence="1">Uncharacterized protein</fullName>
    </submittedName>
</protein>
<organism evidence="1">
    <name type="scientific">marine sediment metagenome</name>
    <dbReference type="NCBI Taxonomy" id="412755"/>
    <lineage>
        <taxon>unclassified sequences</taxon>
        <taxon>metagenomes</taxon>
        <taxon>ecological metagenomes</taxon>
    </lineage>
</organism>
<evidence type="ECO:0000313" key="1">
    <source>
        <dbReference type="EMBL" id="KKM86941.1"/>
    </source>
</evidence>
<dbReference type="AlphaFoldDB" id="A0A0F9LIG9"/>
<accession>A0A0F9LIG9</accession>
<reference evidence="1" key="1">
    <citation type="journal article" date="2015" name="Nature">
        <title>Complex archaea that bridge the gap between prokaryotes and eukaryotes.</title>
        <authorList>
            <person name="Spang A."/>
            <person name="Saw J.H."/>
            <person name="Jorgensen S.L."/>
            <person name="Zaremba-Niedzwiedzka K."/>
            <person name="Martijn J."/>
            <person name="Lind A.E."/>
            <person name="van Eijk R."/>
            <person name="Schleper C."/>
            <person name="Guy L."/>
            <person name="Ettema T.J."/>
        </authorList>
    </citation>
    <scope>NUCLEOTIDE SEQUENCE</scope>
</reference>
<gene>
    <name evidence="1" type="ORF">LCGC14_1274020</name>
</gene>